<comment type="catalytic activity">
    <reaction evidence="10">
        <text>a 5,6-dihydrouridine in tRNA + NADP(+) = a uridine in tRNA + NADPH + H(+)</text>
        <dbReference type="Rhea" id="RHEA:23624"/>
        <dbReference type="Rhea" id="RHEA-COMP:13339"/>
        <dbReference type="Rhea" id="RHEA-COMP:13887"/>
        <dbReference type="ChEBI" id="CHEBI:15378"/>
        <dbReference type="ChEBI" id="CHEBI:57783"/>
        <dbReference type="ChEBI" id="CHEBI:58349"/>
        <dbReference type="ChEBI" id="CHEBI:65315"/>
        <dbReference type="ChEBI" id="CHEBI:74443"/>
    </reaction>
</comment>
<evidence type="ECO:0000256" key="7">
    <source>
        <dbReference type="ARBA" id="ARBA00022857"/>
    </source>
</evidence>
<evidence type="ECO:0000256" key="14">
    <source>
        <dbReference type="PIRSR" id="PIRSR006621-2"/>
    </source>
</evidence>
<keyword evidence="3" id="KW-0820">tRNA-binding</keyword>
<dbReference type="CDD" id="cd02801">
    <property type="entry name" value="DUS_like_FMN"/>
    <property type="match status" value="1"/>
</dbReference>
<feature type="domain" description="DUS-like FMN-binding" evidence="16">
    <location>
        <begin position="14"/>
        <end position="312"/>
    </location>
</feature>
<evidence type="ECO:0000259" key="16">
    <source>
        <dbReference type="Pfam" id="PF01207"/>
    </source>
</evidence>
<evidence type="ECO:0000256" key="13">
    <source>
        <dbReference type="PIRSR" id="PIRSR006621-1"/>
    </source>
</evidence>
<keyword evidence="4 12" id="KW-0285">Flavoprotein</keyword>
<dbReference type="PANTHER" id="PTHR45846:SF1">
    <property type="entry name" value="TRNA-DIHYDROURIDINE(47) SYNTHASE [NAD(P)(+)]-LIKE"/>
    <property type="match status" value="1"/>
</dbReference>
<organism evidence="17 18">
    <name type="scientific">Pelagicoccus enzymogenes</name>
    <dbReference type="NCBI Taxonomy" id="2773457"/>
    <lineage>
        <taxon>Bacteria</taxon>
        <taxon>Pseudomonadati</taxon>
        <taxon>Verrucomicrobiota</taxon>
        <taxon>Opitutia</taxon>
        <taxon>Puniceicoccales</taxon>
        <taxon>Pelagicoccaceae</taxon>
        <taxon>Pelagicoccus</taxon>
    </lineage>
</organism>
<dbReference type="InterPro" id="IPR013785">
    <property type="entry name" value="Aldolase_TIM"/>
</dbReference>
<keyword evidence="8" id="KW-0694">RNA-binding</keyword>
<dbReference type="InterPro" id="IPR035587">
    <property type="entry name" value="DUS-like_FMN-bd"/>
</dbReference>
<feature type="active site" description="Proton donor" evidence="13">
    <location>
        <position position="101"/>
    </location>
</feature>
<evidence type="ECO:0000313" key="18">
    <source>
        <dbReference type="Proteomes" id="UP000622317"/>
    </source>
</evidence>
<evidence type="ECO:0000256" key="4">
    <source>
        <dbReference type="ARBA" id="ARBA00022630"/>
    </source>
</evidence>
<dbReference type="AlphaFoldDB" id="A0A927F812"/>
<keyword evidence="6 12" id="KW-0819">tRNA processing</keyword>
<dbReference type="PANTHER" id="PTHR45846">
    <property type="entry name" value="TRNA-DIHYDROURIDINE(47) SYNTHASE [NAD(P)(+)]-LIKE"/>
    <property type="match status" value="1"/>
</dbReference>
<dbReference type="PIRSF" id="PIRSF006621">
    <property type="entry name" value="Dus"/>
    <property type="match status" value="1"/>
</dbReference>
<comment type="catalytic activity">
    <reaction evidence="11">
        <text>a 5,6-dihydrouridine in tRNA + NAD(+) = a uridine in tRNA + NADH + H(+)</text>
        <dbReference type="Rhea" id="RHEA:54452"/>
        <dbReference type="Rhea" id="RHEA-COMP:13339"/>
        <dbReference type="Rhea" id="RHEA-COMP:13887"/>
        <dbReference type="ChEBI" id="CHEBI:15378"/>
        <dbReference type="ChEBI" id="CHEBI:57540"/>
        <dbReference type="ChEBI" id="CHEBI:57945"/>
        <dbReference type="ChEBI" id="CHEBI:65315"/>
        <dbReference type="ChEBI" id="CHEBI:74443"/>
    </reaction>
</comment>
<dbReference type="Gene3D" id="1.10.1200.80">
    <property type="entry name" value="Putative flavin oxidoreducatase, domain 2"/>
    <property type="match status" value="1"/>
</dbReference>
<evidence type="ECO:0000256" key="10">
    <source>
        <dbReference type="ARBA" id="ARBA00048205"/>
    </source>
</evidence>
<evidence type="ECO:0000256" key="9">
    <source>
        <dbReference type="ARBA" id="ARBA00023002"/>
    </source>
</evidence>
<feature type="binding site" evidence="14">
    <location>
        <begin position="226"/>
        <end position="227"/>
    </location>
    <ligand>
        <name>FMN</name>
        <dbReference type="ChEBI" id="CHEBI:58210"/>
    </ligand>
</feature>
<dbReference type="SUPFAM" id="SSF51395">
    <property type="entry name" value="FMN-linked oxidoreductases"/>
    <property type="match status" value="1"/>
</dbReference>
<name>A0A927F812_9BACT</name>
<dbReference type="RefSeq" id="WP_191617282.1">
    <property type="nucleotide sequence ID" value="NZ_JACYFG010000034.1"/>
</dbReference>
<keyword evidence="7" id="KW-0521">NADP</keyword>
<dbReference type="InterPro" id="IPR001269">
    <property type="entry name" value="DUS_fam"/>
</dbReference>
<evidence type="ECO:0000256" key="12">
    <source>
        <dbReference type="PIRNR" id="PIRNR006621"/>
    </source>
</evidence>
<dbReference type="EC" id="1.3.1.-" evidence="12"/>
<evidence type="ECO:0000256" key="1">
    <source>
        <dbReference type="ARBA" id="ARBA00001917"/>
    </source>
</evidence>
<evidence type="ECO:0000256" key="8">
    <source>
        <dbReference type="ARBA" id="ARBA00022884"/>
    </source>
</evidence>
<comment type="similarity">
    <text evidence="12">Belongs to the dus family.</text>
</comment>
<evidence type="ECO:0000256" key="5">
    <source>
        <dbReference type="ARBA" id="ARBA00022643"/>
    </source>
</evidence>
<feature type="binding site" evidence="14">
    <location>
        <position position="170"/>
    </location>
    <ligand>
        <name>FMN</name>
        <dbReference type="ChEBI" id="CHEBI:58210"/>
    </ligand>
</feature>
<dbReference type="EMBL" id="JACYFG010000034">
    <property type="protein sequence ID" value="MBD5780167.1"/>
    <property type="molecule type" value="Genomic_DNA"/>
</dbReference>
<dbReference type="GO" id="GO:0050660">
    <property type="term" value="F:flavin adenine dinucleotide binding"/>
    <property type="evidence" value="ECO:0007669"/>
    <property type="project" value="InterPro"/>
</dbReference>
<dbReference type="InterPro" id="IPR004652">
    <property type="entry name" value="DusB-like"/>
</dbReference>
<accession>A0A927F812</accession>
<dbReference type="Gene3D" id="3.20.20.70">
    <property type="entry name" value="Aldolase class I"/>
    <property type="match status" value="1"/>
</dbReference>
<keyword evidence="18" id="KW-1185">Reference proteome</keyword>
<feature type="compositionally biased region" description="Basic and acidic residues" evidence="15">
    <location>
        <begin position="348"/>
        <end position="366"/>
    </location>
</feature>
<keyword evidence="14" id="KW-0547">Nucleotide-binding</keyword>
<evidence type="ECO:0000313" key="17">
    <source>
        <dbReference type="EMBL" id="MBD5780167.1"/>
    </source>
</evidence>
<sequence length="366" mass="40917">MKIGSLELESNLFLSPLAGYTNLPFRLTAKSLGGLGLVTTDLVNARSLLEGRAVAYKMIATDVREQPMAVQLFGGVAEEMRDAAVIAAEKGAQSIDINMGCPVKKVVKTGSGSSMMKDHDKTRDLVKGMIEAVNVPITAKMRLGWDSENITAPELARTLEDVGVSAIFIHGRTRAQGFSGGVDLEGIRKVKEAVKSIPVIGNGDVTTPEAARIMLERTGCDGVSIGRGAFYNPWIFKQTLHYLNTGNLLPDPTFEQRVELMRVHLERMIEFYGELKGCIQFRKVAVWYAKRFGPSKYFKDRVIKVESMDHFEEIMTGYRQWRQRFCDEDGELQEKYRPVDPYSSITHEPQEVPEKIKVPKGPVEKW</sequence>
<feature type="binding site" evidence="14">
    <location>
        <position position="140"/>
    </location>
    <ligand>
        <name>FMN</name>
        <dbReference type="ChEBI" id="CHEBI:58210"/>
    </ligand>
</feature>
<protein>
    <recommendedName>
        <fullName evidence="12">tRNA-dihydrouridine synthase</fullName>
        <ecNumber evidence="12">1.3.1.-</ecNumber>
    </recommendedName>
</protein>
<dbReference type="GO" id="GO:0000049">
    <property type="term" value="F:tRNA binding"/>
    <property type="evidence" value="ECO:0007669"/>
    <property type="project" value="UniProtKB-KW"/>
</dbReference>
<keyword evidence="9 12" id="KW-0560">Oxidoreductase</keyword>
<gene>
    <name evidence="17" type="primary">dusB</name>
    <name evidence="17" type="ORF">IEN85_11750</name>
</gene>
<dbReference type="Pfam" id="PF01207">
    <property type="entry name" value="Dus"/>
    <property type="match status" value="1"/>
</dbReference>
<evidence type="ECO:0000256" key="15">
    <source>
        <dbReference type="SAM" id="MobiDB-lite"/>
    </source>
</evidence>
<keyword evidence="5 12" id="KW-0288">FMN</keyword>
<dbReference type="PROSITE" id="PS01136">
    <property type="entry name" value="UPF0034"/>
    <property type="match status" value="1"/>
</dbReference>
<feature type="binding site" evidence="14">
    <location>
        <position position="71"/>
    </location>
    <ligand>
        <name>FMN</name>
        <dbReference type="ChEBI" id="CHEBI:58210"/>
    </ligand>
</feature>
<evidence type="ECO:0000256" key="3">
    <source>
        <dbReference type="ARBA" id="ARBA00022555"/>
    </source>
</evidence>
<dbReference type="GO" id="GO:0017150">
    <property type="term" value="F:tRNA dihydrouridine synthase activity"/>
    <property type="evidence" value="ECO:0007669"/>
    <property type="project" value="InterPro"/>
</dbReference>
<comment type="cofactor">
    <cofactor evidence="1 12 14">
        <name>FMN</name>
        <dbReference type="ChEBI" id="CHEBI:58210"/>
    </cofactor>
</comment>
<dbReference type="NCBIfam" id="TIGR00737">
    <property type="entry name" value="nifR3_yhdG"/>
    <property type="match status" value="1"/>
</dbReference>
<dbReference type="Proteomes" id="UP000622317">
    <property type="component" value="Unassembled WGS sequence"/>
</dbReference>
<proteinExistence type="inferred from homology"/>
<evidence type="ECO:0000256" key="11">
    <source>
        <dbReference type="ARBA" id="ARBA00048802"/>
    </source>
</evidence>
<dbReference type="InterPro" id="IPR024036">
    <property type="entry name" value="tRNA-dHydroUridine_Synthase_C"/>
</dbReference>
<evidence type="ECO:0000256" key="6">
    <source>
        <dbReference type="ARBA" id="ARBA00022694"/>
    </source>
</evidence>
<reference evidence="17" key="1">
    <citation type="submission" date="2020-09" db="EMBL/GenBank/DDBJ databases">
        <title>Pelagicoccus enzymogenes sp. nov. with an EPS production, isolated from marine sediment.</title>
        <authorList>
            <person name="Feng X."/>
        </authorList>
    </citation>
    <scope>NUCLEOTIDE SEQUENCE</scope>
    <source>
        <strain evidence="17">NFK12</strain>
    </source>
</reference>
<feature type="region of interest" description="Disordered" evidence="15">
    <location>
        <begin position="339"/>
        <end position="366"/>
    </location>
</feature>
<dbReference type="InterPro" id="IPR018517">
    <property type="entry name" value="tRNA_hU_synthase_CS"/>
</dbReference>
<evidence type="ECO:0000256" key="2">
    <source>
        <dbReference type="ARBA" id="ARBA00002790"/>
    </source>
</evidence>
<comment type="caution">
    <text evidence="17">The sequence shown here is derived from an EMBL/GenBank/DDBJ whole genome shotgun (WGS) entry which is preliminary data.</text>
</comment>
<comment type="function">
    <text evidence="2 12">Catalyzes the synthesis of 5,6-dihydrouridine (D), a modified base found in the D-loop of most tRNAs, via the reduction of the C5-C6 double bond in target uridines.</text>
</comment>